<organism evidence="5 6">
    <name type="scientific">Elasticomyces elasticus</name>
    <dbReference type="NCBI Taxonomy" id="574655"/>
    <lineage>
        <taxon>Eukaryota</taxon>
        <taxon>Fungi</taxon>
        <taxon>Dikarya</taxon>
        <taxon>Ascomycota</taxon>
        <taxon>Pezizomycotina</taxon>
        <taxon>Dothideomycetes</taxon>
        <taxon>Dothideomycetidae</taxon>
        <taxon>Mycosphaerellales</taxon>
        <taxon>Teratosphaeriaceae</taxon>
        <taxon>Elasticomyces</taxon>
    </lineage>
</organism>
<evidence type="ECO:0000256" key="1">
    <source>
        <dbReference type="ARBA" id="ARBA00022630"/>
    </source>
</evidence>
<dbReference type="PANTHER" id="PTHR43098">
    <property type="entry name" value="L-ORNITHINE N(5)-MONOOXYGENASE-RELATED"/>
    <property type="match status" value="1"/>
</dbReference>
<name>A0AAN7ZNN8_9PEZI</name>
<sequence>MAQTNGVNGMTQINGTNGHHTNGTNGYLTKDIDALVIGAGFGGIYQLKKFRDLGLSVKAIDTAADVGGTWFWNQYPGAMSDTEAYLYRYSWDKDDLRSYPWDKHYVYQAEVLKYLQHVVKRHDLRRDILFETTLTDATWDDEARVWAVKTSTGVEFRARYLVTALGLLSKQNFPQIKDIDNYEGEKYHTGAWPVGVSVKGKRVGVIGNGSTGVQVITEISKDVDHLISFQRNPQYSVPSGQRAVDAGYRDWVNANYEEIWRQAKDESKTAFGFKENEDRPTMSVDAETRNELFETAWKKGGGFRFLFETFNDVSTNEEANNEAAEFIKAKIRAKVKDPVKARKLMPTQLYARRPLCDAGYYEQFNRPNVEVVSLHETPIDEITAKGIRTSDGVEHELDMIIFATGFDAVDGNYTRIAIKGRNGVSLKEHWEPTGPTSYLGLTITGFPNMFMILGPNGPFCNIPPAIETHVETITDVVEAAEKTRVSEKHNPTIEATPTAEQEWTDECDRVSQQSLFRKTASWIFGANVPGKKQTVMFYFGGLADYRKKLREVAQSGWKGFTIA</sequence>
<reference evidence="5" key="1">
    <citation type="submission" date="2023-08" db="EMBL/GenBank/DDBJ databases">
        <title>Black Yeasts Isolated from many extreme environments.</title>
        <authorList>
            <person name="Coleine C."/>
            <person name="Stajich J.E."/>
            <person name="Selbmann L."/>
        </authorList>
    </citation>
    <scope>NUCLEOTIDE SEQUENCE</scope>
    <source>
        <strain evidence="5">CCFEE 5810</strain>
    </source>
</reference>
<comment type="caution">
    <text evidence="5">The sequence shown here is derived from an EMBL/GenBank/DDBJ whole genome shotgun (WGS) entry which is preliminary data.</text>
</comment>
<keyword evidence="2" id="KW-0274">FAD</keyword>
<proteinExistence type="predicted"/>
<evidence type="ECO:0000313" key="5">
    <source>
        <dbReference type="EMBL" id="KAK5700439.1"/>
    </source>
</evidence>
<keyword evidence="1" id="KW-0285">Flavoprotein</keyword>
<dbReference type="EMBL" id="JAVRQU010000007">
    <property type="protein sequence ID" value="KAK5700439.1"/>
    <property type="molecule type" value="Genomic_DNA"/>
</dbReference>
<gene>
    <name evidence="5" type="ORF">LTR97_004956</name>
</gene>
<dbReference type="SUPFAM" id="SSF51905">
    <property type="entry name" value="FAD/NAD(P)-binding domain"/>
    <property type="match status" value="1"/>
</dbReference>
<dbReference type="GO" id="GO:0004499">
    <property type="term" value="F:N,N-dimethylaniline monooxygenase activity"/>
    <property type="evidence" value="ECO:0007669"/>
    <property type="project" value="InterPro"/>
</dbReference>
<dbReference type="GO" id="GO:0050660">
    <property type="term" value="F:flavin adenine dinucleotide binding"/>
    <property type="evidence" value="ECO:0007669"/>
    <property type="project" value="InterPro"/>
</dbReference>
<dbReference type="Proteomes" id="UP001310594">
    <property type="component" value="Unassembled WGS sequence"/>
</dbReference>
<keyword evidence="3" id="KW-0521">NADP</keyword>
<dbReference type="PANTHER" id="PTHR43098:SF5">
    <property type="entry name" value="DUAL-FUNCTIONAL MONOOXYGENASE_METHYLTRANSFERASE PSOF"/>
    <property type="match status" value="1"/>
</dbReference>
<dbReference type="GO" id="GO:0050661">
    <property type="term" value="F:NADP binding"/>
    <property type="evidence" value="ECO:0007669"/>
    <property type="project" value="InterPro"/>
</dbReference>
<keyword evidence="4" id="KW-0560">Oxidoreductase</keyword>
<evidence type="ECO:0000256" key="3">
    <source>
        <dbReference type="ARBA" id="ARBA00022857"/>
    </source>
</evidence>
<evidence type="ECO:0008006" key="7">
    <source>
        <dbReference type="Google" id="ProtNLM"/>
    </source>
</evidence>
<evidence type="ECO:0000313" key="6">
    <source>
        <dbReference type="Proteomes" id="UP001310594"/>
    </source>
</evidence>
<dbReference type="InterPro" id="IPR020946">
    <property type="entry name" value="Flavin_mOase-like"/>
</dbReference>
<evidence type="ECO:0000256" key="4">
    <source>
        <dbReference type="ARBA" id="ARBA00023002"/>
    </source>
</evidence>
<dbReference type="AlphaFoldDB" id="A0AAN7ZNN8"/>
<evidence type="ECO:0000256" key="2">
    <source>
        <dbReference type="ARBA" id="ARBA00022827"/>
    </source>
</evidence>
<dbReference type="Gene3D" id="3.50.50.60">
    <property type="entry name" value="FAD/NAD(P)-binding domain"/>
    <property type="match status" value="2"/>
</dbReference>
<accession>A0AAN7ZNN8</accession>
<dbReference type="InterPro" id="IPR050775">
    <property type="entry name" value="FAD-binding_Monooxygenases"/>
</dbReference>
<protein>
    <recommendedName>
        <fullName evidence="7">FAD/NAD(P)-binding domain-containing protein</fullName>
    </recommendedName>
</protein>
<dbReference type="InterPro" id="IPR036188">
    <property type="entry name" value="FAD/NAD-bd_sf"/>
</dbReference>
<dbReference type="Pfam" id="PF00743">
    <property type="entry name" value="FMO-like"/>
    <property type="match status" value="1"/>
</dbReference>